<comment type="caution">
    <text evidence="2">The sequence shown here is derived from an EMBL/GenBank/DDBJ whole genome shotgun (WGS) entry which is preliminary data.</text>
</comment>
<dbReference type="Proteomes" id="UP000433071">
    <property type="component" value="Unassembled WGS sequence"/>
</dbReference>
<proteinExistence type="predicted"/>
<evidence type="ECO:0000313" key="2">
    <source>
        <dbReference type="EMBL" id="MTH68666.1"/>
    </source>
</evidence>
<evidence type="ECO:0000259" key="1">
    <source>
        <dbReference type="Pfam" id="PF13240"/>
    </source>
</evidence>
<dbReference type="InterPro" id="IPR026870">
    <property type="entry name" value="Zinc_ribbon_dom"/>
</dbReference>
<dbReference type="AlphaFoldDB" id="A0A6I3MBB4"/>
<dbReference type="Pfam" id="PF13240">
    <property type="entry name" value="Zn_Ribbon_1"/>
    <property type="match status" value="1"/>
</dbReference>
<dbReference type="OrthoDB" id="9788304at2"/>
<name>A0A6I3MBB4_9MICO</name>
<organism evidence="2 3">
    <name type="scientific">Agromyces bracchium</name>
    <dbReference type="NCBI Taxonomy" id="88376"/>
    <lineage>
        <taxon>Bacteria</taxon>
        <taxon>Bacillati</taxon>
        <taxon>Actinomycetota</taxon>
        <taxon>Actinomycetes</taxon>
        <taxon>Micrococcales</taxon>
        <taxon>Microbacteriaceae</taxon>
        <taxon>Agromyces</taxon>
    </lineage>
</organism>
<dbReference type="EMBL" id="WMLB01000023">
    <property type="protein sequence ID" value="MTH68666.1"/>
    <property type="molecule type" value="Genomic_DNA"/>
</dbReference>
<keyword evidence="3" id="KW-1185">Reference proteome</keyword>
<feature type="domain" description="Zinc-ribbon" evidence="1">
    <location>
        <begin position="58"/>
        <end position="78"/>
    </location>
</feature>
<accession>A0A6I3MBB4</accession>
<evidence type="ECO:0000313" key="3">
    <source>
        <dbReference type="Proteomes" id="UP000433071"/>
    </source>
</evidence>
<sequence>MPPSDYVSGEPGPPIVFARARARHRGFQPRRASWSQQPPRATAHALGGRSSILSAVMFCTNCGVPLPSDANYCPGCGSARQRLDAVSSASSIAVVTLRPDERRVRMGSLSDPAQTEKSITVEATSPEALEARRPFDPSVRPPTPDELVPADCVWAYFPYPGPFPRDPRPLSRIDQKFVAMGTLIGRHFNEIASIAGIPMVDMSRDGIRSSVWGRTSLWTGSWQINLVFDRYGVCARVGTETAF</sequence>
<gene>
    <name evidence="2" type="ORF">GJ743_09825</name>
</gene>
<reference evidence="2 3" key="1">
    <citation type="submission" date="2019-11" db="EMBL/GenBank/DDBJ databases">
        <title>Agromyces kandeliae sp. nov., isolated from mangrove soil.</title>
        <authorList>
            <person name="Wang R."/>
        </authorList>
    </citation>
    <scope>NUCLEOTIDE SEQUENCE [LARGE SCALE GENOMIC DNA]</scope>
    <source>
        <strain evidence="2 3">JCM 11433</strain>
    </source>
</reference>
<protein>
    <submittedName>
        <fullName evidence="2">Zinc-ribbon domain-containing protein</fullName>
    </submittedName>
</protein>